<sequence length="137" mass="14827">MRWTQGKLAYLGSVVTIAALIVSQLFTWLFVPFLTTQHLTVLTPAVFDTRGLAYAAWTLTAFCLGAFLGTLIGRVLPAMAASLGCFAALAAVTVLCLQCHYPVATFWPRQLFESGWLLALSALLVAGTVRLVRHRAA</sequence>
<organism evidence="2 3">
    <name type="scientific">Trebonia kvetii</name>
    <dbReference type="NCBI Taxonomy" id="2480626"/>
    <lineage>
        <taxon>Bacteria</taxon>
        <taxon>Bacillati</taxon>
        <taxon>Actinomycetota</taxon>
        <taxon>Actinomycetes</taxon>
        <taxon>Streptosporangiales</taxon>
        <taxon>Treboniaceae</taxon>
        <taxon>Trebonia</taxon>
    </lineage>
</organism>
<dbReference type="EMBL" id="RPFW01000003">
    <property type="protein sequence ID" value="TVZ04105.1"/>
    <property type="molecule type" value="Genomic_DNA"/>
</dbReference>
<feature type="transmembrane region" description="Helical" evidence="1">
    <location>
        <begin position="51"/>
        <end position="73"/>
    </location>
</feature>
<keyword evidence="1" id="KW-0812">Transmembrane</keyword>
<feature type="transmembrane region" description="Helical" evidence="1">
    <location>
        <begin position="80"/>
        <end position="103"/>
    </location>
</feature>
<evidence type="ECO:0000313" key="3">
    <source>
        <dbReference type="Proteomes" id="UP000460272"/>
    </source>
</evidence>
<dbReference type="Proteomes" id="UP000460272">
    <property type="component" value="Unassembled WGS sequence"/>
</dbReference>
<feature type="transmembrane region" description="Helical" evidence="1">
    <location>
        <begin position="115"/>
        <end position="132"/>
    </location>
</feature>
<protein>
    <submittedName>
        <fullName evidence="2">Uncharacterized protein</fullName>
    </submittedName>
</protein>
<proteinExistence type="predicted"/>
<gene>
    <name evidence="2" type="ORF">EAS64_16980</name>
</gene>
<feature type="transmembrane region" description="Helical" evidence="1">
    <location>
        <begin position="9"/>
        <end position="31"/>
    </location>
</feature>
<accession>A0A6P2C0U2</accession>
<comment type="caution">
    <text evidence="2">The sequence shown here is derived from an EMBL/GenBank/DDBJ whole genome shotgun (WGS) entry which is preliminary data.</text>
</comment>
<keyword evidence="1" id="KW-1133">Transmembrane helix</keyword>
<reference evidence="2 3" key="1">
    <citation type="submission" date="2018-11" db="EMBL/GenBank/DDBJ databases">
        <title>Trebonia kvetii gen.nov., sp.nov., a novel acidophilic actinobacterium, and proposal of the new actinobacterial family Treboniaceae fam. nov.</title>
        <authorList>
            <person name="Rapoport D."/>
            <person name="Sagova-Mareckova M."/>
            <person name="Sedlacek I."/>
            <person name="Provaznik J."/>
            <person name="Kralova S."/>
            <person name="Pavlinic D."/>
            <person name="Benes V."/>
            <person name="Kopecky J."/>
        </authorList>
    </citation>
    <scope>NUCLEOTIDE SEQUENCE [LARGE SCALE GENOMIC DNA]</scope>
    <source>
        <strain evidence="2 3">15Tr583</strain>
    </source>
</reference>
<evidence type="ECO:0000256" key="1">
    <source>
        <dbReference type="SAM" id="Phobius"/>
    </source>
</evidence>
<keyword evidence="1" id="KW-0472">Membrane</keyword>
<dbReference type="AlphaFoldDB" id="A0A6P2C0U2"/>
<evidence type="ECO:0000313" key="2">
    <source>
        <dbReference type="EMBL" id="TVZ04105.1"/>
    </source>
</evidence>
<keyword evidence="3" id="KW-1185">Reference proteome</keyword>
<name>A0A6P2C0U2_9ACTN</name>